<dbReference type="GO" id="GO:0031267">
    <property type="term" value="F:small GTPase binding"/>
    <property type="evidence" value="ECO:0007669"/>
    <property type="project" value="InterPro"/>
</dbReference>
<dbReference type="GO" id="GO:0005634">
    <property type="term" value="C:nucleus"/>
    <property type="evidence" value="ECO:0007669"/>
    <property type="project" value="TreeGrafter"/>
</dbReference>
<name>A0A8H3F3Z9_9LECA</name>
<evidence type="ECO:0000256" key="2">
    <source>
        <dbReference type="ARBA" id="ARBA00022694"/>
    </source>
</evidence>
<dbReference type="PANTHER" id="PTHR11223:SF3">
    <property type="entry name" value="EXPORTIN-5"/>
    <property type="match status" value="1"/>
</dbReference>
<protein>
    <recommendedName>
        <fullName evidence="4">Importin N-terminal domain-containing protein</fullName>
    </recommendedName>
</protein>
<dbReference type="InterPro" id="IPR013598">
    <property type="entry name" value="Exportin-1/Importin-b-like"/>
</dbReference>
<dbReference type="GO" id="GO:0003723">
    <property type="term" value="F:RNA binding"/>
    <property type="evidence" value="ECO:0007669"/>
    <property type="project" value="TreeGrafter"/>
</dbReference>
<dbReference type="InterPro" id="IPR016024">
    <property type="entry name" value="ARM-type_fold"/>
</dbReference>
<keyword evidence="6" id="KW-1185">Reference proteome</keyword>
<gene>
    <name evidence="5" type="ORF">GOMPHAMPRED_001326</name>
</gene>
<evidence type="ECO:0000259" key="4">
    <source>
        <dbReference type="PROSITE" id="PS50166"/>
    </source>
</evidence>
<proteinExistence type="inferred from homology"/>
<dbReference type="GO" id="GO:0042565">
    <property type="term" value="C:RNA nuclear export complex"/>
    <property type="evidence" value="ECO:0007669"/>
    <property type="project" value="TreeGrafter"/>
</dbReference>
<dbReference type="Pfam" id="PF08389">
    <property type="entry name" value="Xpo1"/>
    <property type="match status" value="1"/>
</dbReference>
<dbReference type="EMBL" id="CAJPDQ010000012">
    <property type="protein sequence ID" value="CAF9917614.1"/>
    <property type="molecule type" value="Genomic_DNA"/>
</dbReference>
<feature type="domain" description="Importin N-terminal" evidence="4">
    <location>
        <begin position="42"/>
        <end position="128"/>
    </location>
</feature>
<comment type="similarity">
    <text evidence="1">Belongs to the exportin family.</text>
</comment>
<evidence type="ECO:0000256" key="3">
    <source>
        <dbReference type="ARBA" id="ARBA00025147"/>
    </source>
</evidence>
<dbReference type="OrthoDB" id="2215036at2759"/>
<dbReference type="GO" id="GO:0005049">
    <property type="term" value="F:nuclear export signal receptor activity"/>
    <property type="evidence" value="ECO:0007669"/>
    <property type="project" value="InterPro"/>
</dbReference>
<dbReference type="InterPro" id="IPR001494">
    <property type="entry name" value="Importin-beta_N"/>
</dbReference>
<dbReference type="GO" id="GO:0006405">
    <property type="term" value="P:RNA export from nucleus"/>
    <property type="evidence" value="ECO:0007669"/>
    <property type="project" value="TreeGrafter"/>
</dbReference>
<dbReference type="AlphaFoldDB" id="A0A8H3F3Z9"/>
<dbReference type="InterPro" id="IPR045478">
    <property type="entry name" value="Exportin-5_C"/>
</dbReference>
<dbReference type="SUPFAM" id="SSF48371">
    <property type="entry name" value="ARM repeat"/>
    <property type="match status" value="1"/>
</dbReference>
<organism evidence="5 6">
    <name type="scientific">Gomphillus americanus</name>
    <dbReference type="NCBI Taxonomy" id="1940652"/>
    <lineage>
        <taxon>Eukaryota</taxon>
        <taxon>Fungi</taxon>
        <taxon>Dikarya</taxon>
        <taxon>Ascomycota</taxon>
        <taxon>Pezizomycotina</taxon>
        <taxon>Lecanoromycetes</taxon>
        <taxon>OSLEUM clade</taxon>
        <taxon>Ostropomycetidae</taxon>
        <taxon>Ostropales</taxon>
        <taxon>Graphidaceae</taxon>
        <taxon>Gomphilloideae</taxon>
        <taxon>Gomphillus</taxon>
    </lineage>
</organism>
<dbReference type="GO" id="GO:0005737">
    <property type="term" value="C:cytoplasm"/>
    <property type="evidence" value="ECO:0007669"/>
    <property type="project" value="TreeGrafter"/>
</dbReference>
<comment type="function">
    <text evidence="3">tRNA nucleus export receptor which facilitates tRNA translocation across the nuclear pore complex. Involved in pre-tRNA splicing, probably by affecting the interaction of pre-tRNA with splicing endonuclease.</text>
</comment>
<keyword evidence="2" id="KW-0819">tRNA processing</keyword>
<evidence type="ECO:0000313" key="6">
    <source>
        <dbReference type="Proteomes" id="UP000664169"/>
    </source>
</evidence>
<dbReference type="GO" id="GO:0008033">
    <property type="term" value="P:tRNA processing"/>
    <property type="evidence" value="ECO:0007669"/>
    <property type="project" value="UniProtKB-KW"/>
</dbReference>
<dbReference type="GO" id="GO:0006611">
    <property type="term" value="P:protein export from nucleus"/>
    <property type="evidence" value="ECO:0007669"/>
    <property type="project" value="InterPro"/>
</dbReference>
<dbReference type="PANTHER" id="PTHR11223">
    <property type="entry name" value="EXPORTIN 1/5"/>
    <property type="match status" value="1"/>
</dbReference>
<dbReference type="Gene3D" id="1.25.10.10">
    <property type="entry name" value="Leucine-rich Repeat Variant"/>
    <property type="match status" value="1"/>
</dbReference>
<dbReference type="Proteomes" id="UP000664169">
    <property type="component" value="Unassembled WGS sequence"/>
</dbReference>
<reference evidence="5" key="1">
    <citation type="submission" date="2021-03" db="EMBL/GenBank/DDBJ databases">
        <authorList>
            <person name="Tagirdzhanova G."/>
        </authorList>
    </citation>
    <scope>NUCLEOTIDE SEQUENCE</scope>
</reference>
<dbReference type="PROSITE" id="PS50166">
    <property type="entry name" value="IMPORTIN_B_NT"/>
    <property type="match status" value="1"/>
</dbReference>
<dbReference type="Pfam" id="PF19273">
    <property type="entry name" value="Exportin-5"/>
    <property type="match status" value="1"/>
</dbReference>
<comment type="caution">
    <text evidence="5">The sequence shown here is derived from an EMBL/GenBank/DDBJ whole genome shotgun (WGS) entry which is preliminary data.</text>
</comment>
<dbReference type="InterPro" id="IPR045065">
    <property type="entry name" value="XPO1/5"/>
</dbReference>
<evidence type="ECO:0000313" key="5">
    <source>
        <dbReference type="EMBL" id="CAF9917614.1"/>
    </source>
</evidence>
<sequence length="1243" mass="140760">MNGTSNLNGHQHRDQASSTSQLFEALKVAHDPRSTQSSRQEAFQFLEHVKHQDDAPANGFTLASEKSNSVEIRHFGLSLLETAIRLRWQNYQLAETSAVREWVLQLAQRIDERDAVFIRNKIAQLWVEIAKRSWALDWMNMDEMLVELWSGSAVQKVLILEVLETLSENSFGKEDTITALRGQDLSKACVEIFTPEETLVKHFPGRDTTLNVRHGNEGWLTRISEFLNWCNQQDPNNRDIQLCTEKALETLKSVVPWAILAGIAGVNVVQNICQSLLSSNAPVQLAAVETLYALYSRPHYTTEDIKVLVGPLYMSDTIDVLRRLYEWSVVTTNDIDDQKYLLCKKLSELMHSVGNYMVVRSESLPDEVDIPNFLNLLLQIVTNDSLHVSIPILHLWSQLLRLTSIKGSDPTASMLEPLLNLCIERLIKYEILPEDADIPALIFLREDLDTIPERHAFLGNYARFCKTIVENIVFKLPKDALQHVLSRTDQAIQEARSAQAHFDMEHYKKSSHYAIRLDAQVTVIEAALLGYTAWRADRYKRMNTVTYVPEQHAINGILEKYCRGLFDLRFEEPNIQQRIVVMVSDFTLDPLKRTVPLVLSTFQYLLDVKAALLENRKTSSNSQYNEDTKELQRLTSHQIQRLSLKFSDDLIDSFSEIESKISRVCQMSQIDEEDRDRCIAALLIIVQRTTKLSRDVQSQRLESYISQTMSKWTNPQFHEQMQSFDGFCRLLHIDGIEEYFSDRQAGKVEDWSTILLDDKGRAMKAQIDASQHEIPLRITSSFCSVSLDKVEPGTPAYELAVALWSKFVPEILELLLQFISLAHMYSSPSTWNHSSPNVKTIQARILRDRFWQVGISSGSRDDFYQRVEQSKSSLEGLASAVRGSLRLVRDKSYRLLATIALLGDALYRIEGLPPVLARSVFEHASSLTTHQTGMIIEMMRPIIEQCPADARSTFLTPVLIAMFDTLDHKVTSEWATIERTKAAASEDDDLQEEMKNESILRNLTYNCVTLVVRLLDPNDLAPGPDQPLIRDFILSTPNVFKSLILFCTHALQMHDNRCCSTITKVLRSIISSFTLPTSSLHEEVREFVSTEVLKAAILSLHDPYFVDTQADLAQLIASIIKRYSPLTNTPRQVLLHLPEIEQAHVDDAINRICKDNSSRIQRAVVLKLLENLRGVTVSEQGRITKVVPNGNIGPRKPVRSALAEKYASIDAAKENGSAVGGSSVTAFQKGHSPDLAGVADMFA</sequence>
<evidence type="ECO:0000256" key="1">
    <source>
        <dbReference type="ARBA" id="ARBA00009466"/>
    </source>
</evidence>
<accession>A0A8H3F3Z9</accession>
<dbReference type="InterPro" id="IPR011989">
    <property type="entry name" value="ARM-like"/>
</dbReference>